<dbReference type="OMA" id="HEVIRIF"/>
<dbReference type="Proteomes" id="UP000023152">
    <property type="component" value="Unassembled WGS sequence"/>
</dbReference>
<reference evidence="3 4" key="1">
    <citation type="journal article" date="2013" name="Curr. Biol.">
        <title>The Genome of the Foraminiferan Reticulomyxa filosa.</title>
        <authorList>
            <person name="Glockner G."/>
            <person name="Hulsmann N."/>
            <person name="Schleicher M."/>
            <person name="Noegel A.A."/>
            <person name="Eichinger L."/>
            <person name="Gallinger C."/>
            <person name="Pawlowski J."/>
            <person name="Sierra R."/>
            <person name="Euteneuer U."/>
            <person name="Pillet L."/>
            <person name="Moustafa A."/>
            <person name="Platzer M."/>
            <person name="Groth M."/>
            <person name="Szafranski K."/>
            <person name="Schliwa M."/>
        </authorList>
    </citation>
    <scope>NUCLEOTIDE SEQUENCE [LARGE SCALE GENOMIC DNA]</scope>
</reference>
<dbReference type="PANTHER" id="PTHR12821:SF0">
    <property type="entry name" value="BYSTIN"/>
    <property type="match status" value="1"/>
</dbReference>
<dbReference type="EMBL" id="ASPP01004522">
    <property type="protein sequence ID" value="ETO32046.1"/>
    <property type="molecule type" value="Genomic_DNA"/>
</dbReference>
<dbReference type="GO" id="GO:0006364">
    <property type="term" value="P:rRNA processing"/>
    <property type="evidence" value="ECO:0007669"/>
    <property type="project" value="TreeGrafter"/>
</dbReference>
<name>X6P1C2_RETFI</name>
<dbReference type="GO" id="GO:0005730">
    <property type="term" value="C:nucleolus"/>
    <property type="evidence" value="ECO:0007669"/>
    <property type="project" value="TreeGrafter"/>
</dbReference>
<dbReference type="GO" id="GO:0030515">
    <property type="term" value="F:snoRNA binding"/>
    <property type="evidence" value="ECO:0007669"/>
    <property type="project" value="TreeGrafter"/>
</dbReference>
<accession>X6P1C2</accession>
<evidence type="ECO:0008006" key="5">
    <source>
        <dbReference type="Google" id="ProtNLM"/>
    </source>
</evidence>
<feature type="region of interest" description="Disordered" evidence="2">
    <location>
        <begin position="1"/>
        <end position="52"/>
    </location>
</feature>
<feature type="compositionally biased region" description="Polar residues" evidence="2">
    <location>
        <begin position="42"/>
        <end position="52"/>
    </location>
</feature>
<dbReference type="PANTHER" id="PTHR12821">
    <property type="entry name" value="BYSTIN"/>
    <property type="match status" value="1"/>
</dbReference>
<evidence type="ECO:0000313" key="3">
    <source>
        <dbReference type="EMBL" id="ETO32046.1"/>
    </source>
</evidence>
<evidence type="ECO:0000313" key="4">
    <source>
        <dbReference type="Proteomes" id="UP000023152"/>
    </source>
</evidence>
<sequence length="432" mass="49933">MCEKMRKTKRKKREEEEEKGKGKGKGKKSQKDKQKNKGKLLPQSQIDTTVNENTQSVMKLSLEELIGNDSEEDNQTDAQSQTTENQPFEFKQQVGFCSCLCGEYLELSKDNNNNNNNNIELIINRYKENKLDSASTVAPSQIISRKLPWAVVQMYKSVGQICQSWKSGKIPKAFKMIPQLTEWEEVLYLCKPQEWTPHIMYEAVKAFVSQGKAPICQRFFNIVLLPRVRDDIKEHKKLNFYLYQAIKKALFKPQAFFKGFFLPLCSVKCPFRRLQNFTLFYMGFALCPESMHGTRSSHYRWLTSQEIHSGHTLGTGNVQTARTGIQWPLPLSFKNFLSKKYALPLKVVEALIKHFVKFEENLQAMPVIWHQTLLAFVQNYKSCLNEKQKTELTRLLRKQFHKGISSQIKKELSQTGGKQSTSKSSSNMDIDI</sequence>
<dbReference type="OrthoDB" id="2192561at2759"/>
<keyword evidence="4" id="KW-1185">Reference proteome</keyword>
<dbReference type="GO" id="GO:0005737">
    <property type="term" value="C:cytoplasm"/>
    <property type="evidence" value="ECO:0007669"/>
    <property type="project" value="TreeGrafter"/>
</dbReference>
<feature type="compositionally biased region" description="Low complexity" evidence="2">
    <location>
        <begin position="413"/>
        <end position="426"/>
    </location>
</feature>
<evidence type="ECO:0000256" key="2">
    <source>
        <dbReference type="SAM" id="MobiDB-lite"/>
    </source>
</evidence>
<dbReference type="InterPro" id="IPR007955">
    <property type="entry name" value="Bystin"/>
</dbReference>
<dbReference type="GO" id="GO:0030688">
    <property type="term" value="C:preribosome, small subunit precursor"/>
    <property type="evidence" value="ECO:0007669"/>
    <property type="project" value="TreeGrafter"/>
</dbReference>
<proteinExistence type="inferred from homology"/>
<dbReference type="AlphaFoldDB" id="X6P1C2"/>
<feature type="region of interest" description="Disordered" evidence="2">
    <location>
        <begin position="410"/>
        <end position="432"/>
    </location>
</feature>
<dbReference type="Pfam" id="PF05291">
    <property type="entry name" value="Bystin"/>
    <property type="match status" value="2"/>
</dbReference>
<comment type="similarity">
    <text evidence="1">Belongs to the bystin family.</text>
</comment>
<gene>
    <name evidence="3" type="ORF">RFI_05072</name>
</gene>
<comment type="caution">
    <text evidence="3">The sequence shown here is derived from an EMBL/GenBank/DDBJ whole genome shotgun (WGS) entry which is preliminary data.</text>
</comment>
<organism evidence="3 4">
    <name type="scientific">Reticulomyxa filosa</name>
    <dbReference type="NCBI Taxonomy" id="46433"/>
    <lineage>
        <taxon>Eukaryota</taxon>
        <taxon>Sar</taxon>
        <taxon>Rhizaria</taxon>
        <taxon>Retaria</taxon>
        <taxon>Foraminifera</taxon>
        <taxon>Monothalamids</taxon>
        <taxon>Reticulomyxidae</taxon>
        <taxon>Reticulomyxa</taxon>
    </lineage>
</organism>
<evidence type="ECO:0000256" key="1">
    <source>
        <dbReference type="ARBA" id="ARBA00007114"/>
    </source>
</evidence>
<feature type="compositionally biased region" description="Basic residues" evidence="2">
    <location>
        <begin position="1"/>
        <end position="12"/>
    </location>
</feature>
<protein>
    <recommendedName>
        <fullName evidence="5">Bystin</fullName>
    </recommendedName>
</protein>